<sequence>MTRMSILDAAVDDRVRQRFGVPIARLEPVTGGLDDRARVWCATDDSGALWSVKASRRDGRFGLSLAASLADAGVPGVIAPLRADDGRPWTEDDGVLVSVAPWILGEDAVDSGPDALSWEELGVVLRAVHDSEPPAGAPVRRGIRRADAPPLARLADLDERMHAVQDHAVARLWRDHRPRLEALARAERRLKRERTPTARVPLHGDPHPGNVVIGVDGRPWLIDFDEATVAPREVDLLLIELGVIFSQPISDEQRRAFRSGYGATAIDDSRIARFGCVRAIEDAAATAHAALDSEDPGESLESLEGQLGPHGLVSLVEIALDRLDP</sequence>
<evidence type="ECO:0000313" key="2">
    <source>
        <dbReference type="EMBL" id="PTL72111.1"/>
    </source>
</evidence>
<evidence type="ECO:0000259" key="1">
    <source>
        <dbReference type="Pfam" id="PF01636"/>
    </source>
</evidence>
<dbReference type="AlphaFoldDB" id="A0A2T4URH6"/>
<name>A0A2T4URH6_9MICO</name>
<gene>
    <name evidence="2" type="ORF">C1I63_04150</name>
</gene>
<keyword evidence="3" id="KW-1185">Reference proteome</keyword>
<protein>
    <recommendedName>
        <fullName evidence="1">Aminoglycoside phosphotransferase domain-containing protein</fullName>
    </recommendedName>
</protein>
<proteinExistence type="predicted"/>
<dbReference type="Gene3D" id="1.20.58.840">
    <property type="match status" value="1"/>
</dbReference>
<dbReference type="Proteomes" id="UP000241085">
    <property type="component" value="Unassembled WGS sequence"/>
</dbReference>
<dbReference type="EMBL" id="PZPL01000001">
    <property type="protein sequence ID" value="PTL72111.1"/>
    <property type="molecule type" value="Genomic_DNA"/>
</dbReference>
<feature type="domain" description="Aminoglycoside phosphotransferase" evidence="1">
    <location>
        <begin position="30"/>
        <end position="266"/>
    </location>
</feature>
<dbReference type="InterPro" id="IPR002575">
    <property type="entry name" value="Aminoglycoside_PTrfase"/>
</dbReference>
<dbReference type="InterPro" id="IPR011009">
    <property type="entry name" value="Kinase-like_dom_sf"/>
</dbReference>
<comment type="caution">
    <text evidence="2">The sequence shown here is derived from an EMBL/GenBank/DDBJ whole genome shotgun (WGS) entry which is preliminary data.</text>
</comment>
<dbReference type="Gene3D" id="1.10.510.10">
    <property type="entry name" value="Transferase(Phosphotransferase) domain 1"/>
    <property type="match status" value="1"/>
</dbReference>
<organism evidence="2 3">
    <name type="scientific">Rathayibacter caricis DSM 15933</name>
    <dbReference type="NCBI Taxonomy" id="1328867"/>
    <lineage>
        <taxon>Bacteria</taxon>
        <taxon>Bacillati</taxon>
        <taxon>Actinomycetota</taxon>
        <taxon>Actinomycetes</taxon>
        <taxon>Micrococcales</taxon>
        <taxon>Microbacteriaceae</taxon>
        <taxon>Rathayibacter</taxon>
    </lineage>
</organism>
<dbReference type="Gene3D" id="3.30.200.20">
    <property type="entry name" value="Phosphorylase Kinase, domain 1"/>
    <property type="match status" value="1"/>
</dbReference>
<evidence type="ECO:0000313" key="3">
    <source>
        <dbReference type="Proteomes" id="UP000241085"/>
    </source>
</evidence>
<dbReference type="Pfam" id="PF01636">
    <property type="entry name" value="APH"/>
    <property type="match status" value="1"/>
</dbReference>
<dbReference type="SUPFAM" id="SSF56112">
    <property type="entry name" value="Protein kinase-like (PK-like)"/>
    <property type="match status" value="1"/>
</dbReference>
<reference evidence="2 3" key="1">
    <citation type="submission" date="2018-03" db="EMBL/GenBank/DDBJ databases">
        <title>Bacteriophage NCPPB3778 and a type I-E CRISPR drive the evolution of the US Biological Select Agent, Rathayibacter toxicus.</title>
        <authorList>
            <person name="Davis E.W.II."/>
            <person name="Tabima J.F."/>
            <person name="Weisberg A.J."/>
            <person name="Dantas Lopes L."/>
            <person name="Wiseman M.S."/>
            <person name="Wiseman M.S."/>
            <person name="Pupko T."/>
            <person name="Belcher M.S."/>
            <person name="Sechler A.J."/>
            <person name="Tancos M.A."/>
            <person name="Schroeder B.K."/>
            <person name="Murray T.D."/>
            <person name="Luster D.G."/>
            <person name="Schneider W.L."/>
            <person name="Rogers E."/>
            <person name="Andreote F.D."/>
            <person name="Grunwald N.J."/>
            <person name="Putnam M.L."/>
            <person name="Chang J.H."/>
        </authorList>
    </citation>
    <scope>NUCLEOTIDE SEQUENCE [LARGE SCALE GENOMIC DNA]</scope>
    <source>
        <strain evidence="2 3">DSM 15933</strain>
    </source>
</reference>
<accession>A0A2T4URH6</accession>